<dbReference type="SUPFAM" id="SSF69360">
    <property type="entry name" value="Cell wall binding repeat"/>
    <property type="match status" value="3"/>
</dbReference>
<dbReference type="Gene3D" id="3.40.630.40">
    <property type="entry name" value="Zn-dependent exopeptidases"/>
    <property type="match status" value="1"/>
</dbReference>
<dbReference type="PROSITE" id="PS51170">
    <property type="entry name" value="CW"/>
    <property type="match status" value="12"/>
</dbReference>
<evidence type="ECO:0000313" key="7">
    <source>
        <dbReference type="EMBL" id="MCP1101374.1"/>
    </source>
</evidence>
<dbReference type="InterPro" id="IPR050695">
    <property type="entry name" value="N-acetylmuramoyl_amidase_3"/>
</dbReference>
<dbReference type="InterPro" id="IPR002508">
    <property type="entry name" value="MurNAc-LAA_cat"/>
</dbReference>
<feature type="repeat" description="Cell wall-binding" evidence="3">
    <location>
        <begin position="719"/>
        <end position="738"/>
    </location>
</feature>
<accession>A0ABT1E6A1</accession>
<dbReference type="Pfam" id="PF01473">
    <property type="entry name" value="Choline_bind_1"/>
    <property type="match status" value="10"/>
</dbReference>
<feature type="region of interest" description="Disordered" evidence="4">
    <location>
        <begin position="29"/>
        <end position="59"/>
    </location>
</feature>
<feature type="repeat" description="Cell wall-binding" evidence="3">
    <location>
        <begin position="492"/>
        <end position="511"/>
    </location>
</feature>
<dbReference type="Pfam" id="PF01832">
    <property type="entry name" value="Glucosaminidase"/>
    <property type="match status" value="1"/>
</dbReference>
<dbReference type="Proteomes" id="UP001523566">
    <property type="component" value="Unassembled WGS sequence"/>
</dbReference>
<organism evidence="7 8">
    <name type="scientific">Aequitasia blattaphilus</name>
    <dbReference type="NCBI Taxonomy" id="2949332"/>
    <lineage>
        <taxon>Bacteria</taxon>
        <taxon>Bacillati</taxon>
        <taxon>Bacillota</taxon>
        <taxon>Clostridia</taxon>
        <taxon>Lachnospirales</taxon>
        <taxon>Lachnospiraceae</taxon>
        <taxon>Aequitasia</taxon>
    </lineage>
</organism>
<dbReference type="GO" id="GO:0008745">
    <property type="term" value="F:N-acetylmuramoyl-L-alanine amidase activity"/>
    <property type="evidence" value="ECO:0007669"/>
    <property type="project" value="UniProtKB-EC"/>
</dbReference>
<dbReference type="Pfam" id="PF19127">
    <property type="entry name" value="Choline_bind_3"/>
    <property type="match status" value="4"/>
</dbReference>
<feature type="compositionally biased region" description="Low complexity" evidence="4">
    <location>
        <begin position="29"/>
        <end position="38"/>
    </location>
</feature>
<sequence>MLKRQVSLILVMAMVLSLVTGMTSFAEESTAQETQQENSTEKADETKVDETTVDKTEKSSVSGEVTLDYIAVTNPRVDSPGSQDIIAGFSEGASLEDAVLTYVNETTGEEKTITPLEWVNDTAHYVMDFPEGSPAGTYRLIKLNVMKEGVDTDILLSDLGIESRFGVNQDCETTPDDVVEADQMAAEAEEVIDPELFDTNAEVTTATMDESGEVSAQTLEESLTQEIQSTAMQTRTGRAGEVVIVLDPGHGGSDSGASNKTYGAKEKDLVLTIANAVKSELSQYYGVRVEMTRTTDVLLGSNISEDLKARPEIAKSKGANLFVSLHLNAFNGSAKGAEVYYASGSPSPSQSVSQSVQDALVSLGLGNRGVKTAEYVVLTGCRNYGIPALLIESAFIDNDNEYLTYLNSTAKLNSIGTKIGSSIANSLGLLKGQWKQSGKNWMFQFKNGSYAKNQWLYVVNGWYYFNGSGYMLTGWQTIGSDRYHFDSSGMMSSKWKFIDNKWYYFDKDSGKLLKNNWLWDTDYNKWLYLDGNGVMVKGWKKIGSYSYYFNDSGYMLSGKVTIGGKEYNIPSHGGLKSGWVQDSTGTWYYYSEKDLLAAKGFQTINKVVYYFDSNGKMAVGWKLISQKWYYFNGSGAMQKNWLLQGRTWYQLGSDGKMKTGWYTEGTTKYYLDSNSGGMITGWKFIDKNWYYFAPWGGMAKNSWVFDGVWYAVDKDGKMRTGWFQEGSTYYYLNSSGRMLTGTQTISGKTYVFNSSGALTSGTPETGMKPSEDSNNENGWVLDGKTWYYYTNGKKATGWKWIGTDWFYFNGSGKMLTGWIWVGDKWYYMESSGRMKTGWQFISGEWYNLDGNGAMRIGWYKEGNAWYYLHGSGVMQRGWYTEGSKKYYLDSSSGVMATTWKKISGKWYYFDLDLGGAMKTGWRKIGSTWYYMNNNGVMVTGWLQEGGWYYFNNSGGMEKGWVKDGSYYYMSPSKNGVYAEGQMMLGYQHIDGTWYFLNNTQSPLGANTYTGVTPIMGGTQKGDVVNWMVNQYKSSGVSYPGTALSKGGASTITQFAQIIKEEAEREGVRPEVVFAQAMVETGWLKFGGQVSIDQYNFSGLGATDDGAAGAGFTDVREGIRAQVQHLVAYASSKNLTTTCVDPRFHLVTREAAPYIEFLGTKENPKGYGWATGARYGFKLMDIINK</sequence>
<keyword evidence="8" id="KW-1185">Reference proteome</keyword>
<evidence type="ECO:0000256" key="5">
    <source>
        <dbReference type="SAM" id="SignalP"/>
    </source>
</evidence>
<dbReference type="InterPro" id="IPR002901">
    <property type="entry name" value="MGlyc_endo_b_GlcNAc-like_dom"/>
</dbReference>
<feature type="repeat" description="Cell wall-binding" evidence="3">
    <location>
        <begin position="618"/>
        <end position="637"/>
    </location>
</feature>
<keyword evidence="1" id="KW-0677">Repeat</keyword>
<reference evidence="7 8" key="1">
    <citation type="journal article" date="2022" name="Genome Biol. Evol.">
        <title>Host diet, physiology and behaviors set the stage for Lachnospiraceae cladogenesis.</title>
        <authorList>
            <person name="Vera-Ponce De Leon A."/>
            <person name="Schneider M."/>
            <person name="Jahnes B.C."/>
            <person name="Sadowski V."/>
            <person name="Camuy-Velez L.A."/>
            <person name="Duan J."/>
            <person name="Sabree Z.L."/>
        </authorList>
    </citation>
    <scope>NUCLEOTIDE SEQUENCE [LARGE SCALE GENOMIC DNA]</scope>
    <source>
        <strain evidence="7 8">PAL113</strain>
    </source>
</reference>
<dbReference type="Pfam" id="PF01520">
    <property type="entry name" value="Amidase_3"/>
    <property type="match status" value="1"/>
</dbReference>
<dbReference type="InterPro" id="IPR018337">
    <property type="entry name" value="Cell_wall/Cho-bd_repeat"/>
</dbReference>
<comment type="caution">
    <text evidence="7">The sequence shown here is derived from an EMBL/GenBank/DDBJ whole genome shotgun (WGS) entry which is preliminary data.</text>
</comment>
<keyword evidence="5" id="KW-0732">Signal</keyword>
<feature type="repeat" description="Cell wall-binding" evidence="3">
    <location>
        <begin position="536"/>
        <end position="555"/>
    </location>
</feature>
<feature type="domain" description="MurNAc-LAA" evidence="6">
    <location>
        <begin position="311"/>
        <end position="424"/>
    </location>
</feature>
<feature type="repeat" description="Cell wall-binding" evidence="3">
    <location>
        <begin position="472"/>
        <end position="491"/>
    </location>
</feature>
<feature type="chain" id="PRO_5046900230" evidence="5">
    <location>
        <begin position="27"/>
        <end position="1184"/>
    </location>
</feature>
<dbReference type="Gene3D" id="1.10.530.10">
    <property type="match status" value="1"/>
</dbReference>
<evidence type="ECO:0000256" key="2">
    <source>
        <dbReference type="ARBA" id="ARBA00022801"/>
    </source>
</evidence>
<dbReference type="EC" id="3.5.1.28" evidence="7"/>
<dbReference type="SMART" id="SM00646">
    <property type="entry name" value="Ami_3"/>
    <property type="match status" value="1"/>
</dbReference>
<feature type="repeat" description="Cell wall-binding" evidence="3">
    <location>
        <begin position="452"/>
        <end position="471"/>
    </location>
</feature>
<name>A0ABT1E6A1_9FIRM</name>
<feature type="repeat" description="Cell wall-binding" evidence="3">
    <location>
        <begin position="918"/>
        <end position="937"/>
    </location>
</feature>
<evidence type="ECO:0000256" key="1">
    <source>
        <dbReference type="ARBA" id="ARBA00022737"/>
    </source>
</evidence>
<proteinExistence type="predicted"/>
<evidence type="ECO:0000313" key="8">
    <source>
        <dbReference type="Proteomes" id="UP001523566"/>
    </source>
</evidence>
<dbReference type="SUPFAM" id="SSF53187">
    <property type="entry name" value="Zn-dependent exopeptidases"/>
    <property type="match status" value="1"/>
</dbReference>
<feature type="repeat" description="Cell wall-binding" evidence="3">
    <location>
        <begin position="815"/>
        <end position="834"/>
    </location>
</feature>
<feature type="repeat" description="Cell wall-binding" evidence="3">
    <location>
        <begin position="795"/>
        <end position="814"/>
    </location>
</feature>
<feature type="repeat" description="Cell wall-binding" evidence="3">
    <location>
        <begin position="835"/>
        <end position="854"/>
    </location>
</feature>
<feature type="signal peptide" evidence="5">
    <location>
        <begin position="1"/>
        <end position="26"/>
    </location>
</feature>
<dbReference type="Gene3D" id="2.10.270.10">
    <property type="entry name" value="Cholin Binding"/>
    <property type="match status" value="4"/>
</dbReference>
<feature type="repeat" description="Cell wall-binding" evidence="3">
    <location>
        <begin position="598"/>
        <end position="617"/>
    </location>
</feature>
<feature type="repeat" description="Cell wall-binding" evidence="3">
    <location>
        <begin position="679"/>
        <end position="698"/>
    </location>
</feature>
<keyword evidence="2 7" id="KW-0378">Hydrolase</keyword>
<dbReference type="CDD" id="cd02696">
    <property type="entry name" value="MurNAc-LAA"/>
    <property type="match status" value="1"/>
</dbReference>
<feature type="compositionally biased region" description="Basic and acidic residues" evidence="4">
    <location>
        <begin position="39"/>
        <end position="58"/>
    </location>
</feature>
<dbReference type="Gene3D" id="2.10.270.20">
    <property type="match status" value="3"/>
</dbReference>
<evidence type="ECO:0000256" key="3">
    <source>
        <dbReference type="PROSITE-ProRule" id="PRU00591"/>
    </source>
</evidence>
<evidence type="ECO:0000259" key="6">
    <source>
        <dbReference type="SMART" id="SM00646"/>
    </source>
</evidence>
<dbReference type="EMBL" id="JAMZFW010000003">
    <property type="protein sequence ID" value="MCP1101374.1"/>
    <property type="molecule type" value="Genomic_DNA"/>
</dbReference>
<dbReference type="PANTHER" id="PTHR30404:SF0">
    <property type="entry name" value="N-ACETYLMURAMOYL-L-ALANINE AMIDASE AMIC"/>
    <property type="match status" value="1"/>
</dbReference>
<evidence type="ECO:0000256" key="4">
    <source>
        <dbReference type="SAM" id="MobiDB-lite"/>
    </source>
</evidence>
<protein>
    <submittedName>
        <fullName evidence="7">N-acetylmuramoyl-L-alanine amidase</fullName>
        <ecNumber evidence="7">3.5.1.28</ecNumber>
    </submittedName>
</protein>
<gene>
    <name evidence="7" type="ORF">NK125_02970</name>
</gene>
<dbReference type="PANTHER" id="PTHR30404">
    <property type="entry name" value="N-ACETYLMURAMOYL-L-ALANINE AMIDASE"/>
    <property type="match status" value="1"/>
</dbReference>
<dbReference type="RefSeq" id="WP_262065159.1">
    <property type="nucleotide sequence ID" value="NZ_JAMXOD010000003.1"/>
</dbReference>